<proteinExistence type="predicted"/>
<name>A0ABU1SMP7_9HYPH</name>
<evidence type="ECO:0008006" key="3">
    <source>
        <dbReference type="Google" id="ProtNLM"/>
    </source>
</evidence>
<dbReference type="EMBL" id="JAVDUP010000002">
    <property type="protein sequence ID" value="MDR6900224.1"/>
    <property type="molecule type" value="Genomic_DNA"/>
</dbReference>
<protein>
    <recommendedName>
        <fullName evidence="3">Transposase</fullName>
    </recommendedName>
</protein>
<accession>A0ABU1SMP7</accession>
<evidence type="ECO:0000313" key="1">
    <source>
        <dbReference type="EMBL" id="MDR6900224.1"/>
    </source>
</evidence>
<evidence type="ECO:0000313" key="2">
    <source>
        <dbReference type="Proteomes" id="UP001250791"/>
    </source>
</evidence>
<organism evidence="1 2">
    <name type="scientific">Rhizobium miluonense</name>
    <dbReference type="NCBI Taxonomy" id="411945"/>
    <lineage>
        <taxon>Bacteria</taxon>
        <taxon>Pseudomonadati</taxon>
        <taxon>Pseudomonadota</taxon>
        <taxon>Alphaproteobacteria</taxon>
        <taxon>Hyphomicrobiales</taxon>
        <taxon>Rhizobiaceae</taxon>
        <taxon>Rhizobium/Agrobacterium group</taxon>
        <taxon>Rhizobium</taxon>
    </lineage>
</organism>
<gene>
    <name evidence="1" type="ORF">J2W52_001839</name>
</gene>
<keyword evidence="2" id="KW-1185">Reference proteome</keyword>
<reference evidence="1 2" key="1">
    <citation type="submission" date="2023-07" db="EMBL/GenBank/DDBJ databases">
        <title>Sorghum-associated microbial communities from plants grown in Nebraska, USA.</title>
        <authorList>
            <person name="Schachtman D."/>
        </authorList>
    </citation>
    <scope>NUCLEOTIDE SEQUENCE [LARGE SCALE GENOMIC DNA]</scope>
    <source>
        <strain evidence="1 2">3199</strain>
    </source>
</reference>
<dbReference type="Proteomes" id="UP001250791">
    <property type="component" value="Unassembled WGS sequence"/>
</dbReference>
<comment type="caution">
    <text evidence="1">The sequence shown here is derived from an EMBL/GenBank/DDBJ whole genome shotgun (WGS) entry which is preliminary data.</text>
</comment>
<sequence>MSILHINSWRAWVVRLLIWQGASERRSHNKGGRKRDMLPEENQHLLRDVGLINLAEKQSKDGRR</sequence>